<name>A0A382IIC0_9ZZZZ</name>
<evidence type="ECO:0000313" key="1">
    <source>
        <dbReference type="EMBL" id="SVB99298.1"/>
    </source>
</evidence>
<gene>
    <name evidence="1" type="ORF">METZ01_LOCUS252152</name>
</gene>
<proteinExistence type="predicted"/>
<dbReference type="InterPro" id="IPR029046">
    <property type="entry name" value="LolA/LolB/LppX"/>
</dbReference>
<dbReference type="Pfam" id="PF03548">
    <property type="entry name" value="LolA"/>
    <property type="match status" value="1"/>
</dbReference>
<protein>
    <submittedName>
        <fullName evidence="1">Uncharacterized protein</fullName>
    </submittedName>
</protein>
<reference evidence="1" key="1">
    <citation type="submission" date="2018-05" db="EMBL/GenBank/DDBJ databases">
        <authorList>
            <person name="Lanie J.A."/>
            <person name="Ng W.-L."/>
            <person name="Kazmierczak K.M."/>
            <person name="Andrzejewski T.M."/>
            <person name="Davidsen T.M."/>
            <person name="Wayne K.J."/>
            <person name="Tettelin H."/>
            <person name="Glass J.I."/>
            <person name="Rusch D."/>
            <person name="Podicherti R."/>
            <person name="Tsui H.-C.T."/>
            <person name="Winkler M.E."/>
        </authorList>
    </citation>
    <scope>NUCLEOTIDE SEQUENCE</scope>
</reference>
<sequence>MVSNGKSLVIKNQTNNQYYRYPLKRTPLELILDKNYLINRIKNVKGRIVDNKYFNFTLVNNDNKINIFFDNQTLNLIGWQTEDIYQNLVITFMSKIKVNQKID</sequence>
<dbReference type="EMBL" id="UINC01067543">
    <property type="protein sequence ID" value="SVB99298.1"/>
    <property type="molecule type" value="Genomic_DNA"/>
</dbReference>
<dbReference type="InterPro" id="IPR004564">
    <property type="entry name" value="OM_lipoprot_carrier_LolA-like"/>
</dbReference>
<dbReference type="AlphaFoldDB" id="A0A382IIC0"/>
<organism evidence="1">
    <name type="scientific">marine metagenome</name>
    <dbReference type="NCBI Taxonomy" id="408172"/>
    <lineage>
        <taxon>unclassified sequences</taxon>
        <taxon>metagenomes</taxon>
        <taxon>ecological metagenomes</taxon>
    </lineage>
</organism>
<accession>A0A382IIC0</accession>
<dbReference type="SUPFAM" id="SSF89392">
    <property type="entry name" value="Prokaryotic lipoproteins and lipoprotein localization factors"/>
    <property type="match status" value="1"/>
</dbReference>
<feature type="non-terminal residue" evidence="1">
    <location>
        <position position="103"/>
    </location>
</feature>
<dbReference type="Gene3D" id="2.50.20.10">
    <property type="entry name" value="Lipoprotein localisation LolA/LolB/LppX"/>
    <property type="match status" value="1"/>
</dbReference>